<evidence type="ECO:0000313" key="12">
    <source>
        <dbReference type="Proteomes" id="UP000027466"/>
    </source>
</evidence>
<evidence type="ECO:0000256" key="6">
    <source>
        <dbReference type="ARBA" id="ARBA00022847"/>
    </source>
</evidence>
<evidence type="ECO:0000256" key="9">
    <source>
        <dbReference type="SAM" id="MobiDB-lite"/>
    </source>
</evidence>
<dbReference type="Pfam" id="PF03812">
    <property type="entry name" value="KdgT"/>
    <property type="match status" value="1"/>
</dbReference>
<keyword evidence="4" id="KW-0762">Sugar transport</keyword>
<sequence length="341" mass="35012">MKIYQAINRVPGGLMVVPLFVGMLVNTFAPNALKIGGFTQALTNAGYPTILAMYLFTAGTKMTLRAAPKMLRRGLGILVAKVGIAVILALGVAHLFHGNFLGLSTLALLAAMNDTNGGMFLALTSTFGTKEDAGTYVVQSVETGPFVTMLVLVGAGLAVIPWLTMVSVIAPIAAGAILGNLDKELREFFGRHEPIIVPFMAFTLGEGINLKSVTTAGIPGILLGVGVLVITGIVCIAADRLLGGSGIAGAAASSTAGNAAGTPQAVAIADPTYAAIAPIATVQVAASVIVTAILTPILTAFVHRRLKRRERETQALAPVASPVTGDDEAGQIDHPQPAANR</sequence>
<evidence type="ECO:0000256" key="3">
    <source>
        <dbReference type="ARBA" id="ARBA00022475"/>
    </source>
</evidence>
<keyword evidence="6" id="KW-0769">Symport</keyword>
<feature type="transmembrane region" description="Helical" evidence="10">
    <location>
        <begin position="12"/>
        <end position="33"/>
    </location>
</feature>
<keyword evidence="7 10" id="KW-1133">Transmembrane helix</keyword>
<comment type="similarity">
    <text evidence="1">Belongs to the KdgT transporter family.</text>
</comment>
<dbReference type="STRING" id="60547.GCA_000751215_01043"/>
<keyword evidence="3" id="KW-1003">Cell membrane</keyword>
<keyword evidence="2" id="KW-0813">Transport</keyword>
<evidence type="ECO:0000256" key="10">
    <source>
        <dbReference type="SAM" id="Phobius"/>
    </source>
</evidence>
<name>A0A069PM80_9BURK</name>
<dbReference type="EMBL" id="JFHC01000091">
    <property type="protein sequence ID" value="KDR38406.1"/>
    <property type="molecule type" value="Genomic_DNA"/>
</dbReference>
<keyword evidence="8 10" id="KW-0472">Membrane</keyword>
<dbReference type="GO" id="GO:0016020">
    <property type="term" value="C:membrane"/>
    <property type="evidence" value="ECO:0007669"/>
    <property type="project" value="InterPro"/>
</dbReference>
<evidence type="ECO:0000256" key="7">
    <source>
        <dbReference type="ARBA" id="ARBA00022989"/>
    </source>
</evidence>
<dbReference type="AlphaFoldDB" id="A0A069PM80"/>
<keyword evidence="12" id="KW-1185">Reference proteome</keyword>
<evidence type="ECO:0000256" key="4">
    <source>
        <dbReference type="ARBA" id="ARBA00022597"/>
    </source>
</evidence>
<gene>
    <name evidence="11" type="ORF">BG61_41015</name>
</gene>
<feature type="transmembrane region" description="Helical" evidence="10">
    <location>
        <begin position="146"/>
        <end position="179"/>
    </location>
</feature>
<proteinExistence type="inferred from homology"/>
<evidence type="ECO:0000256" key="1">
    <source>
        <dbReference type="ARBA" id="ARBA00006430"/>
    </source>
</evidence>
<keyword evidence="5 10" id="KW-0812">Transmembrane</keyword>
<feature type="transmembrane region" description="Helical" evidence="10">
    <location>
        <begin position="280"/>
        <end position="302"/>
    </location>
</feature>
<evidence type="ECO:0000256" key="8">
    <source>
        <dbReference type="ARBA" id="ARBA00023136"/>
    </source>
</evidence>
<feature type="transmembrane region" description="Helical" evidence="10">
    <location>
        <begin position="221"/>
        <end position="242"/>
    </location>
</feature>
<dbReference type="Proteomes" id="UP000027466">
    <property type="component" value="Unassembled WGS sequence"/>
</dbReference>
<dbReference type="InterPro" id="IPR004684">
    <property type="entry name" value="2keto-3dGluconate_permease"/>
</dbReference>
<dbReference type="RefSeq" id="WP_081868275.1">
    <property type="nucleotide sequence ID" value="NZ_CADFFX010000050.1"/>
</dbReference>
<protein>
    <submittedName>
        <fullName evidence="11">2-keto-3-deoxygluconate permease</fullName>
    </submittedName>
</protein>
<comment type="caution">
    <text evidence="11">The sequence shown here is derived from an EMBL/GenBank/DDBJ whole genome shotgun (WGS) entry which is preliminary data.</text>
</comment>
<feature type="transmembrane region" description="Helical" evidence="10">
    <location>
        <begin position="45"/>
        <end position="64"/>
    </location>
</feature>
<dbReference type="GO" id="GO:0015649">
    <property type="term" value="F:2-keto-3-deoxygluconate:proton symporter activity"/>
    <property type="evidence" value="ECO:0007669"/>
    <property type="project" value="InterPro"/>
</dbReference>
<feature type="region of interest" description="Disordered" evidence="9">
    <location>
        <begin position="313"/>
        <end position="341"/>
    </location>
</feature>
<evidence type="ECO:0000313" key="11">
    <source>
        <dbReference type="EMBL" id="KDR38406.1"/>
    </source>
</evidence>
<evidence type="ECO:0000256" key="5">
    <source>
        <dbReference type="ARBA" id="ARBA00022692"/>
    </source>
</evidence>
<organism evidence="11 12">
    <name type="scientific">Caballeronia glathei</name>
    <dbReference type="NCBI Taxonomy" id="60547"/>
    <lineage>
        <taxon>Bacteria</taxon>
        <taxon>Pseudomonadati</taxon>
        <taxon>Pseudomonadota</taxon>
        <taxon>Betaproteobacteria</taxon>
        <taxon>Burkholderiales</taxon>
        <taxon>Burkholderiaceae</taxon>
        <taxon>Caballeronia</taxon>
    </lineage>
</organism>
<reference evidence="11 12" key="1">
    <citation type="submission" date="2014-03" db="EMBL/GenBank/DDBJ databases">
        <title>Draft Genome Sequences of Four Burkholderia Strains.</title>
        <authorList>
            <person name="Liu X.Y."/>
            <person name="Li C.X."/>
            <person name="Xu J.H."/>
        </authorList>
    </citation>
    <scope>NUCLEOTIDE SEQUENCE [LARGE SCALE GENOMIC DNA]</scope>
    <source>
        <strain evidence="11 12">DSM 50014</strain>
    </source>
</reference>
<evidence type="ECO:0000256" key="2">
    <source>
        <dbReference type="ARBA" id="ARBA00022448"/>
    </source>
</evidence>
<feature type="transmembrane region" description="Helical" evidence="10">
    <location>
        <begin position="76"/>
        <end position="96"/>
    </location>
</feature>
<accession>A0A069PM80</accession>